<dbReference type="EMBL" id="AAFZFQ010000015">
    <property type="protein sequence ID" value="EBL4824092.1"/>
    <property type="molecule type" value="Genomic_DNA"/>
</dbReference>
<evidence type="ECO:0000313" key="1">
    <source>
        <dbReference type="EMBL" id="EBL4824092.1"/>
    </source>
</evidence>
<accession>A0A5T4KG03</accession>
<reference evidence="1" key="1">
    <citation type="submission" date="2019-07" db="EMBL/GenBank/DDBJ databases">
        <authorList>
            <consortium name="NARMS: The National Antimicrobial Resistance Monitoring System"/>
        </authorList>
    </citation>
    <scope>NUCLEOTIDE SEQUENCE</scope>
    <source>
        <strain evidence="1">FSIS11921149</strain>
    </source>
</reference>
<proteinExistence type="predicted"/>
<feature type="non-terminal residue" evidence="1">
    <location>
        <position position="24"/>
    </location>
</feature>
<gene>
    <name evidence="1" type="ORF">FFW56_15525</name>
</gene>
<organism evidence="1">
    <name type="scientific">Salmonella anatum</name>
    <dbReference type="NCBI Taxonomy" id="58712"/>
    <lineage>
        <taxon>Bacteria</taxon>
        <taxon>Pseudomonadati</taxon>
        <taxon>Pseudomonadota</taxon>
        <taxon>Gammaproteobacteria</taxon>
        <taxon>Enterobacterales</taxon>
        <taxon>Enterobacteriaceae</taxon>
        <taxon>Salmonella</taxon>
    </lineage>
</organism>
<comment type="caution">
    <text evidence="1">The sequence shown here is derived from an EMBL/GenBank/DDBJ whole genome shotgun (WGS) entry which is preliminary data.</text>
</comment>
<sequence>MLKFMLDTNTCIFTIKNKPEHIRE</sequence>
<protein>
    <submittedName>
        <fullName evidence="1">VapC toxin family PIN domain ribonuclease</fullName>
    </submittedName>
</protein>
<name>A0A5T4KG03_SALAN</name>
<dbReference type="AlphaFoldDB" id="A0A5T4KG03"/>